<dbReference type="PANTHER" id="PTHR22883:SF203">
    <property type="entry name" value="PALMITOYLTRANSFERASE"/>
    <property type="match status" value="1"/>
</dbReference>
<dbReference type="GO" id="GO:0005794">
    <property type="term" value="C:Golgi apparatus"/>
    <property type="evidence" value="ECO:0007669"/>
    <property type="project" value="TreeGrafter"/>
</dbReference>
<feature type="transmembrane region" description="Helical" evidence="8">
    <location>
        <begin position="284"/>
        <end position="314"/>
    </location>
</feature>
<evidence type="ECO:0000256" key="1">
    <source>
        <dbReference type="ARBA" id="ARBA00004141"/>
    </source>
</evidence>
<dbReference type="eggNOG" id="KOG1311">
    <property type="taxonomic scope" value="Eukaryota"/>
</dbReference>
<dbReference type="VEuPathDB" id="VectorBase:MDOA014164"/>
<feature type="transmembrane region" description="Helical" evidence="8">
    <location>
        <begin position="420"/>
        <end position="442"/>
    </location>
</feature>
<dbReference type="EnsemblMetazoa" id="MDOA014164-RA">
    <property type="protein sequence ID" value="MDOA014164-PA"/>
    <property type="gene ID" value="MDOA014164"/>
</dbReference>
<feature type="compositionally biased region" description="Polar residues" evidence="7">
    <location>
        <begin position="826"/>
        <end position="843"/>
    </location>
</feature>
<evidence type="ECO:0000256" key="3">
    <source>
        <dbReference type="ARBA" id="ARBA00022692"/>
    </source>
</evidence>
<feature type="compositionally biased region" description="Low complexity" evidence="7">
    <location>
        <begin position="845"/>
        <end position="856"/>
    </location>
</feature>
<dbReference type="Pfam" id="PF01529">
    <property type="entry name" value="DHHC"/>
    <property type="match status" value="1"/>
</dbReference>
<dbReference type="InterPro" id="IPR001594">
    <property type="entry name" value="Palmitoyltrfase_DHHC"/>
</dbReference>
<organism evidence="10">
    <name type="scientific">Musca domestica</name>
    <name type="common">House fly</name>
    <dbReference type="NCBI Taxonomy" id="7370"/>
    <lineage>
        <taxon>Eukaryota</taxon>
        <taxon>Metazoa</taxon>
        <taxon>Ecdysozoa</taxon>
        <taxon>Arthropoda</taxon>
        <taxon>Hexapoda</taxon>
        <taxon>Insecta</taxon>
        <taxon>Pterygota</taxon>
        <taxon>Neoptera</taxon>
        <taxon>Endopterygota</taxon>
        <taxon>Diptera</taxon>
        <taxon>Brachycera</taxon>
        <taxon>Muscomorpha</taxon>
        <taxon>Muscoidea</taxon>
        <taxon>Muscidae</taxon>
        <taxon>Musca</taxon>
    </lineage>
</organism>
<dbReference type="GO" id="GO:0006612">
    <property type="term" value="P:protein targeting to membrane"/>
    <property type="evidence" value="ECO:0007669"/>
    <property type="project" value="TreeGrafter"/>
</dbReference>
<evidence type="ECO:0000313" key="10">
    <source>
        <dbReference type="EnsemblMetazoa" id="MDOA014164-PA"/>
    </source>
</evidence>
<feature type="region of interest" description="Disordered" evidence="7">
    <location>
        <begin position="814"/>
        <end position="864"/>
    </location>
</feature>
<dbReference type="KEGG" id="mde:101900246"/>
<reference evidence="10" key="1">
    <citation type="submission" date="2020-05" db="UniProtKB">
        <authorList>
            <consortium name="EnsemblMetazoa"/>
        </authorList>
    </citation>
    <scope>IDENTIFICATION</scope>
    <source>
        <strain evidence="10">Aabys</strain>
    </source>
</reference>
<dbReference type="OrthoDB" id="272303at2759"/>
<dbReference type="PROSITE" id="PS50216">
    <property type="entry name" value="DHHC"/>
    <property type="match status" value="1"/>
</dbReference>
<dbReference type="InterPro" id="IPR039859">
    <property type="entry name" value="PFA4/ZDH16/20/ERF2-like"/>
</dbReference>
<evidence type="ECO:0000256" key="2">
    <source>
        <dbReference type="ARBA" id="ARBA00022679"/>
    </source>
</evidence>
<evidence type="ECO:0000259" key="9">
    <source>
        <dbReference type="Pfam" id="PF01529"/>
    </source>
</evidence>
<keyword evidence="2" id="KW-0808">Transferase</keyword>
<dbReference type="GO" id="GO:0019706">
    <property type="term" value="F:protein-cysteine S-palmitoyltransferase activity"/>
    <property type="evidence" value="ECO:0007669"/>
    <property type="project" value="TreeGrafter"/>
</dbReference>
<feature type="region of interest" description="Disordered" evidence="7">
    <location>
        <begin position="1"/>
        <end position="29"/>
    </location>
</feature>
<keyword evidence="3 8" id="KW-0812">Transmembrane</keyword>
<sequence>MQPGNNQAEESEDAVDTKPKSNENLPDNIGSGITVISALGDECDAAEGNKETQNVGDNIITITTTSINSYAKNPQLHSELTTVPNQKASANRNSRVLHIFNQKVSPTAENGLTTSQLHRLPRIWNRAKFVSFQNNIATLHHRKGRRLHGLQTPLHPLQLFGWFVLVLFGLAAYGILVPSFSTSIQGPLYGLITGLYIVHIVSHLAALLIDPADRELRRLHRNDRIVPEFDRSKHAHVIENGRCHLCNIRTSSNRTKHCSVCNKCIGKFDHHCKWLNHCIGSRNYVAFLMCVVSAVCAALVIVVAVVAQIAFYYWRPEWLSNWYENNEISSKRNLGFSDLNISRVGNATDGIGYALDDDEISMNQSVAISLLQNLTSVHAGIAANNTDNNILLYMNNATQNSNHLANTGNNTFAHNSSSSMTFAGIAVNQQIFLVLIGCLGLLAAITAGLLLHLCFFHIYISFLGLTTYEYIRNHKQAQEAKNKQQAKATGEELEGSNPNQHPSTIKRGRNCGQVFICSTRLHPNSVASYDNKPNITRSLDENSFFSLHCCANSREYHQTALDTYYMCSLLDENHLKPKLNVAHISGLEDDLHALPSTDEAHVSQSFHCCSSFKASSSQRRVSAATSKATLVTNLENMAALNDRRRYVQYTEQCTFCTFQLRSPIVCQKDKSATSNKNLCLNFLRSTNSSRQASAKSQSSSSTSQKRCCMQTISKHQRWRRKWNCCSTVPDSPDIPNDITAELTMRNNHEFSTNLHEKKVLSKMTSERATDFRQKHHIHRTWPVARFRRVMRAINRYRRPQCRLANVDDNLETNLKQNKVRPVPLSAETNSSSLTESDGSSPRPASTVSVSSTNSSNKNIYNDHKYKPVSDSIGATYTTSLLPTSVIRDDTSVTYSTTPGGIILPPALPPPTRRKIPMNADLDELVETLTFASYSTSNNAFSTSYAPIQRLPAANSIFRRPRRKHFLLTRSPTLSPIHESGLSNPTSPQPCRHVATTCSTVVANSICGPLIAKQPDTSPSHSSNSDTT</sequence>
<gene>
    <name evidence="10" type="primary">101900246</name>
</gene>
<dbReference type="VEuPathDB" id="VectorBase:MDOMA2_019110"/>
<proteinExistence type="predicted"/>
<accession>A0A1I8NDS6</accession>
<evidence type="ECO:0000256" key="8">
    <source>
        <dbReference type="SAM" id="Phobius"/>
    </source>
</evidence>
<keyword evidence="6" id="KW-0012">Acyltransferase</keyword>
<evidence type="ECO:0000256" key="5">
    <source>
        <dbReference type="ARBA" id="ARBA00023136"/>
    </source>
</evidence>
<protein>
    <recommendedName>
        <fullName evidence="9">Palmitoyltransferase DHHC domain-containing protein</fullName>
    </recommendedName>
</protein>
<feature type="region of interest" description="Disordered" evidence="7">
    <location>
        <begin position="481"/>
        <end position="507"/>
    </location>
</feature>
<dbReference type="AlphaFoldDB" id="A0A1I8NDS6"/>
<evidence type="ECO:0000256" key="6">
    <source>
        <dbReference type="ARBA" id="ARBA00023315"/>
    </source>
</evidence>
<name>A0A1I8NDS6_MUSDO</name>
<comment type="subcellular location">
    <subcellularLocation>
        <location evidence="1">Membrane</location>
        <topology evidence="1">Multi-pass membrane protein</topology>
    </subcellularLocation>
</comment>
<feature type="transmembrane region" description="Helical" evidence="8">
    <location>
        <begin position="188"/>
        <end position="209"/>
    </location>
</feature>
<feature type="transmembrane region" description="Helical" evidence="8">
    <location>
        <begin position="159"/>
        <end position="176"/>
    </location>
</feature>
<dbReference type="GO" id="GO:0016020">
    <property type="term" value="C:membrane"/>
    <property type="evidence" value="ECO:0007669"/>
    <property type="project" value="UniProtKB-SubCell"/>
</dbReference>
<dbReference type="GO" id="GO:0005783">
    <property type="term" value="C:endoplasmic reticulum"/>
    <property type="evidence" value="ECO:0007669"/>
    <property type="project" value="TreeGrafter"/>
</dbReference>
<evidence type="ECO:0000256" key="7">
    <source>
        <dbReference type="SAM" id="MobiDB-lite"/>
    </source>
</evidence>
<dbReference type="STRING" id="7370.A0A1I8NDS6"/>
<evidence type="ECO:0000256" key="4">
    <source>
        <dbReference type="ARBA" id="ARBA00022989"/>
    </source>
</evidence>
<feature type="domain" description="Palmitoyltransferase DHHC" evidence="9">
    <location>
        <begin position="242"/>
        <end position="309"/>
    </location>
</feature>
<keyword evidence="5 8" id="KW-0472">Membrane</keyword>
<keyword evidence="4 8" id="KW-1133">Transmembrane helix</keyword>
<dbReference type="PANTHER" id="PTHR22883">
    <property type="entry name" value="ZINC FINGER DHHC DOMAIN CONTAINING PROTEIN"/>
    <property type="match status" value="1"/>
</dbReference>
<dbReference type="RefSeq" id="XP_005177597.2">
    <property type="nucleotide sequence ID" value="XM_005177540.4"/>
</dbReference>